<dbReference type="EMBL" id="JBBPBN010000003">
    <property type="protein sequence ID" value="KAK9043297.1"/>
    <property type="molecule type" value="Genomic_DNA"/>
</dbReference>
<protein>
    <submittedName>
        <fullName evidence="1">Uncharacterized protein</fullName>
    </submittedName>
</protein>
<gene>
    <name evidence="1" type="ORF">V6N11_071643</name>
</gene>
<keyword evidence="2" id="KW-1185">Reference proteome</keyword>
<sequence>MEPYFSRWKAYARCFLGSQASRPSFRDVVLNRGEVKDKDLYVTLQYLKWSYLKDIFSSIQPWSEASAFKGFHG</sequence>
<reference evidence="1 2" key="1">
    <citation type="journal article" date="2024" name="G3 (Bethesda)">
        <title>Genome assembly of Hibiscus sabdariffa L. provides insights into metabolisms of medicinal natural products.</title>
        <authorList>
            <person name="Kim T."/>
        </authorList>
    </citation>
    <scope>NUCLEOTIDE SEQUENCE [LARGE SCALE GENOMIC DNA]</scope>
    <source>
        <strain evidence="1">TK-2024</strain>
        <tissue evidence="1">Old leaves</tissue>
    </source>
</reference>
<evidence type="ECO:0000313" key="2">
    <source>
        <dbReference type="Proteomes" id="UP001396334"/>
    </source>
</evidence>
<dbReference type="Proteomes" id="UP001396334">
    <property type="component" value="Unassembled WGS sequence"/>
</dbReference>
<accession>A0ABR2U1E0</accession>
<organism evidence="1 2">
    <name type="scientific">Hibiscus sabdariffa</name>
    <name type="common">roselle</name>
    <dbReference type="NCBI Taxonomy" id="183260"/>
    <lineage>
        <taxon>Eukaryota</taxon>
        <taxon>Viridiplantae</taxon>
        <taxon>Streptophyta</taxon>
        <taxon>Embryophyta</taxon>
        <taxon>Tracheophyta</taxon>
        <taxon>Spermatophyta</taxon>
        <taxon>Magnoliopsida</taxon>
        <taxon>eudicotyledons</taxon>
        <taxon>Gunneridae</taxon>
        <taxon>Pentapetalae</taxon>
        <taxon>rosids</taxon>
        <taxon>malvids</taxon>
        <taxon>Malvales</taxon>
        <taxon>Malvaceae</taxon>
        <taxon>Malvoideae</taxon>
        <taxon>Hibiscus</taxon>
    </lineage>
</organism>
<comment type="caution">
    <text evidence="1">The sequence shown here is derived from an EMBL/GenBank/DDBJ whole genome shotgun (WGS) entry which is preliminary data.</text>
</comment>
<name>A0ABR2U1E0_9ROSI</name>
<proteinExistence type="predicted"/>
<evidence type="ECO:0000313" key="1">
    <source>
        <dbReference type="EMBL" id="KAK9043297.1"/>
    </source>
</evidence>